<evidence type="ECO:0000313" key="3">
    <source>
        <dbReference type="Proteomes" id="UP000198539"/>
    </source>
</evidence>
<gene>
    <name evidence="2" type="ORF">SAMN04488238_1573</name>
</gene>
<organism evidence="2 3">
    <name type="scientific">Roseicitreum antarcticum</name>
    <dbReference type="NCBI Taxonomy" id="564137"/>
    <lineage>
        <taxon>Bacteria</taxon>
        <taxon>Pseudomonadati</taxon>
        <taxon>Pseudomonadota</taxon>
        <taxon>Alphaproteobacteria</taxon>
        <taxon>Rhodobacterales</taxon>
        <taxon>Paracoccaceae</taxon>
        <taxon>Roseicitreum</taxon>
    </lineage>
</organism>
<dbReference type="Proteomes" id="UP000198539">
    <property type="component" value="Unassembled WGS sequence"/>
</dbReference>
<proteinExistence type="predicted"/>
<feature type="region of interest" description="Disordered" evidence="1">
    <location>
        <begin position="140"/>
        <end position="166"/>
    </location>
</feature>
<accession>A0A1H3G104</accession>
<dbReference type="Pfam" id="PF14354">
    <property type="entry name" value="Lar_restr_allev"/>
    <property type="match status" value="1"/>
</dbReference>
<reference evidence="2 3" key="1">
    <citation type="submission" date="2016-10" db="EMBL/GenBank/DDBJ databases">
        <authorList>
            <person name="de Groot N.N."/>
        </authorList>
    </citation>
    <scope>NUCLEOTIDE SEQUENCE [LARGE SCALE GENOMIC DNA]</scope>
    <source>
        <strain evidence="2 3">CGMCC 1.8894</strain>
    </source>
</reference>
<dbReference type="RefSeq" id="WP_092892978.1">
    <property type="nucleotide sequence ID" value="NZ_CP061502.1"/>
</dbReference>
<evidence type="ECO:0000256" key="1">
    <source>
        <dbReference type="SAM" id="MobiDB-lite"/>
    </source>
</evidence>
<keyword evidence="3" id="KW-1185">Reference proteome</keyword>
<evidence type="ECO:0000313" key="2">
    <source>
        <dbReference type="EMBL" id="SDX96775.1"/>
    </source>
</evidence>
<dbReference type="STRING" id="564137.SAMN04488238_1573"/>
<dbReference type="AlphaFoldDB" id="A0A1H3G104"/>
<protein>
    <submittedName>
        <fullName evidence="2">Restriction alleviation protein Lar</fullName>
    </submittedName>
</protein>
<sequence length="179" mass="19614">MTKNTTAPELLPCPFCGGKAKWISGGPGCTYISCMACPAATDDGAVPRIAKAWNTRADLHAARVAELEIALSEMRRDRDVRKQSAYEYKSHTRAAEGACIKLEAERDAARADVARLRDALRAADGHIDRGHYEMARNITRSASAGSTPHCSDCPPEGYPTDNTRCAPCPRRLREVRRDQ</sequence>
<feature type="compositionally biased region" description="Polar residues" evidence="1">
    <location>
        <begin position="140"/>
        <end position="149"/>
    </location>
</feature>
<name>A0A1H3G104_9RHOB</name>
<dbReference type="OrthoDB" id="8241409at2"/>
<dbReference type="EMBL" id="FNOM01000057">
    <property type="protein sequence ID" value="SDX96775.1"/>
    <property type="molecule type" value="Genomic_DNA"/>
</dbReference>